<dbReference type="KEGG" id="cpre:Csp1_08900"/>
<keyword evidence="2 6" id="KW-0812">Transmembrane</keyword>
<feature type="transmembrane region" description="Helical" evidence="6">
    <location>
        <begin position="122"/>
        <end position="146"/>
    </location>
</feature>
<evidence type="ECO:0000256" key="3">
    <source>
        <dbReference type="ARBA" id="ARBA00022989"/>
    </source>
</evidence>
<feature type="region of interest" description="Disordered" evidence="5">
    <location>
        <begin position="1"/>
        <end position="21"/>
    </location>
</feature>
<feature type="transmembrane region" description="Helical" evidence="6">
    <location>
        <begin position="215"/>
        <end position="237"/>
    </location>
</feature>
<feature type="domain" description="Inositolphosphotransferase Aur1/Ipt1" evidence="7">
    <location>
        <begin position="96"/>
        <end position="281"/>
    </location>
</feature>
<evidence type="ECO:0000313" key="8">
    <source>
        <dbReference type="EMBL" id="AWT25698.1"/>
    </source>
</evidence>
<gene>
    <name evidence="8" type="ORF">Csp1_08900</name>
</gene>
<dbReference type="Pfam" id="PF14378">
    <property type="entry name" value="PAP2_3"/>
    <property type="match status" value="1"/>
</dbReference>
<keyword evidence="3 6" id="KW-1133">Transmembrane helix</keyword>
<dbReference type="GO" id="GO:0016020">
    <property type="term" value="C:membrane"/>
    <property type="evidence" value="ECO:0007669"/>
    <property type="project" value="UniProtKB-SubCell"/>
</dbReference>
<dbReference type="PANTHER" id="PTHR31310:SF7">
    <property type="entry name" value="PA-PHOSPHATASE RELATED-FAMILY PROTEIN DDB_G0268928"/>
    <property type="match status" value="1"/>
</dbReference>
<dbReference type="STRING" id="1737425.GCA_900049755_00400"/>
<feature type="transmembrane region" description="Helical" evidence="6">
    <location>
        <begin position="153"/>
        <end position="174"/>
    </location>
</feature>
<proteinExistence type="predicted"/>
<dbReference type="CDD" id="cd03386">
    <property type="entry name" value="PAP2_Aur1_like"/>
    <property type="match status" value="1"/>
</dbReference>
<sequence>MTTMRNTDAAPGRKLSGASPTATVDVTTARGEAADLSSPVTSTVRLTGLPVRILNYLVQPRWWVEIVVIYGIYLVYSLIRNGVHDVEAAAFANGARILAVEDKLGLAWERGLNAFVDSAPSVAAVSAVVYASLHFVVTPGTLVWLYMRHQNRYRFASTVIVLTTCLALIGFYLLPTAPPRMYSGEGFVDIMAKTGSWGWWPESGTPASDAISNQFAAMPSLHCAWAAFCGIAVVLYTGNHMARILGVLYPLLTFFVVMGTANHYLLDVVGGLVTLALAYCLAWLLRRAWRGYLARHLDGRIVDQLTTRGAA</sequence>
<comment type="subcellular location">
    <subcellularLocation>
        <location evidence="1">Membrane</location>
        <topology evidence="1">Multi-pass membrane protein</topology>
    </subcellularLocation>
</comment>
<dbReference type="EMBL" id="CP024988">
    <property type="protein sequence ID" value="AWT25698.1"/>
    <property type="molecule type" value="Genomic_DNA"/>
</dbReference>
<evidence type="ECO:0000313" key="9">
    <source>
        <dbReference type="Proteomes" id="UP000247696"/>
    </source>
</evidence>
<accession>A0A2Z3YN97</accession>
<evidence type="ECO:0000256" key="2">
    <source>
        <dbReference type="ARBA" id="ARBA00022692"/>
    </source>
</evidence>
<reference evidence="9" key="1">
    <citation type="submission" date="2017-11" db="EMBL/GenBank/DDBJ databases">
        <title>Otitis media/interna in a cat caused by the recently described species Corynebacterium provencense.</title>
        <authorList>
            <person name="Kittl S."/>
            <person name="Brodard I."/>
            <person name="Rychener L."/>
            <person name="Jores J."/>
            <person name="Roosje P."/>
            <person name="Gobeli Brawand S."/>
        </authorList>
    </citation>
    <scope>NUCLEOTIDE SEQUENCE [LARGE SCALE GENOMIC DNA]</scope>
    <source>
        <strain evidence="9">17KM38</strain>
    </source>
</reference>
<evidence type="ECO:0000256" key="5">
    <source>
        <dbReference type="SAM" id="MobiDB-lite"/>
    </source>
</evidence>
<dbReference type="PANTHER" id="PTHR31310">
    <property type="match status" value="1"/>
</dbReference>
<evidence type="ECO:0000256" key="6">
    <source>
        <dbReference type="SAM" id="Phobius"/>
    </source>
</evidence>
<organism evidence="8 9">
    <name type="scientific">Corynebacterium provencense</name>
    <dbReference type="NCBI Taxonomy" id="1737425"/>
    <lineage>
        <taxon>Bacteria</taxon>
        <taxon>Bacillati</taxon>
        <taxon>Actinomycetota</taxon>
        <taxon>Actinomycetes</taxon>
        <taxon>Mycobacteriales</taxon>
        <taxon>Corynebacteriaceae</taxon>
        <taxon>Corynebacterium</taxon>
    </lineage>
</organism>
<evidence type="ECO:0000256" key="1">
    <source>
        <dbReference type="ARBA" id="ARBA00004141"/>
    </source>
</evidence>
<dbReference type="Proteomes" id="UP000247696">
    <property type="component" value="Chromosome"/>
</dbReference>
<dbReference type="InterPro" id="IPR052185">
    <property type="entry name" value="IPC_Synthase-Related"/>
</dbReference>
<evidence type="ECO:0000259" key="7">
    <source>
        <dbReference type="Pfam" id="PF14378"/>
    </source>
</evidence>
<feature type="transmembrane region" description="Helical" evidence="6">
    <location>
        <begin position="244"/>
        <end position="262"/>
    </location>
</feature>
<dbReference type="InterPro" id="IPR026841">
    <property type="entry name" value="Aur1/Ipt1"/>
</dbReference>
<protein>
    <recommendedName>
        <fullName evidence="7">Inositolphosphotransferase Aur1/Ipt1 domain-containing protein</fullName>
    </recommendedName>
</protein>
<dbReference type="AlphaFoldDB" id="A0A2Z3YN97"/>
<evidence type="ECO:0000256" key="4">
    <source>
        <dbReference type="ARBA" id="ARBA00023136"/>
    </source>
</evidence>
<keyword evidence="9" id="KW-1185">Reference proteome</keyword>
<feature type="transmembrane region" description="Helical" evidence="6">
    <location>
        <begin position="62"/>
        <end position="79"/>
    </location>
</feature>
<name>A0A2Z3YN97_9CORY</name>
<keyword evidence="4 6" id="KW-0472">Membrane</keyword>
<feature type="transmembrane region" description="Helical" evidence="6">
    <location>
        <begin position="268"/>
        <end position="285"/>
    </location>
</feature>